<evidence type="ECO:0000313" key="2">
    <source>
        <dbReference type="EMBL" id="JAD63662.1"/>
    </source>
</evidence>
<sequence length="38" mass="3751">MKPAGGSDLKDEKGGYGYGSGYGGGYSGGYGGYVPRKG</sequence>
<accession>A0A0A9BWN8</accession>
<feature type="region of interest" description="Disordered" evidence="1">
    <location>
        <begin position="1"/>
        <end position="38"/>
    </location>
</feature>
<name>A0A0A9BWN8_ARUDO</name>
<dbReference type="AlphaFoldDB" id="A0A0A9BWN8"/>
<feature type="compositionally biased region" description="Gly residues" evidence="1">
    <location>
        <begin position="15"/>
        <end position="32"/>
    </location>
</feature>
<proteinExistence type="predicted"/>
<protein>
    <submittedName>
        <fullName evidence="2">Uncharacterized protein</fullName>
    </submittedName>
</protein>
<reference evidence="2" key="2">
    <citation type="journal article" date="2015" name="Data Brief">
        <title>Shoot transcriptome of the giant reed, Arundo donax.</title>
        <authorList>
            <person name="Barrero R.A."/>
            <person name="Guerrero F.D."/>
            <person name="Moolhuijzen P."/>
            <person name="Goolsby J.A."/>
            <person name="Tidwell J."/>
            <person name="Bellgard S.E."/>
            <person name="Bellgard M.I."/>
        </authorList>
    </citation>
    <scope>NUCLEOTIDE SEQUENCE</scope>
    <source>
        <tissue evidence="2">Shoot tissue taken approximately 20 cm above the soil surface</tissue>
    </source>
</reference>
<organism evidence="2">
    <name type="scientific">Arundo donax</name>
    <name type="common">Giant reed</name>
    <name type="synonym">Donax arundinaceus</name>
    <dbReference type="NCBI Taxonomy" id="35708"/>
    <lineage>
        <taxon>Eukaryota</taxon>
        <taxon>Viridiplantae</taxon>
        <taxon>Streptophyta</taxon>
        <taxon>Embryophyta</taxon>
        <taxon>Tracheophyta</taxon>
        <taxon>Spermatophyta</taxon>
        <taxon>Magnoliopsida</taxon>
        <taxon>Liliopsida</taxon>
        <taxon>Poales</taxon>
        <taxon>Poaceae</taxon>
        <taxon>PACMAD clade</taxon>
        <taxon>Arundinoideae</taxon>
        <taxon>Arundineae</taxon>
        <taxon>Arundo</taxon>
    </lineage>
</organism>
<evidence type="ECO:0000256" key="1">
    <source>
        <dbReference type="SAM" id="MobiDB-lite"/>
    </source>
</evidence>
<reference evidence="2" key="1">
    <citation type="submission" date="2014-09" db="EMBL/GenBank/DDBJ databases">
        <authorList>
            <person name="Magalhaes I.L.F."/>
            <person name="Oliveira U."/>
            <person name="Santos F.R."/>
            <person name="Vidigal T.H.D.A."/>
            <person name="Brescovit A.D."/>
            <person name="Santos A.J."/>
        </authorList>
    </citation>
    <scope>NUCLEOTIDE SEQUENCE</scope>
    <source>
        <tissue evidence="2">Shoot tissue taken approximately 20 cm above the soil surface</tissue>
    </source>
</reference>
<dbReference type="EMBL" id="GBRH01234233">
    <property type="protein sequence ID" value="JAD63662.1"/>
    <property type="molecule type" value="Transcribed_RNA"/>
</dbReference>